<keyword evidence="1" id="KW-1133">Transmembrane helix</keyword>
<feature type="transmembrane region" description="Helical" evidence="1">
    <location>
        <begin position="281"/>
        <end position="301"/>
    </location>
</feature>
<comment type="caution">
    <text evidence="2">The sequence shown here is derived from an EMBL/GenBank/DDBJ whole genome shotgun (WGS) entry which is preliminary data.</text>
</comment>
<feature type="transmembrane region" description="Helical" evidence="1">
    <location>
        <begin position="307"/>
        <end position="329"/>
    </location>
</feature>
<evidence type="ECO:0000313" key="2">
    <source>
        <dbReference type="EMBL" id="KAH9419884.1"/>
    </source>
</evidence>
<keyword evidence="1" id="KW-0472">Membrane</keyword>
<feature type="transmembrane region" description="Helical" evidence="1">
    <location>
        <begin position="152"/>
        <end position="174"/>
    </location>
</feature>
<accession>A0ABQ8JBC9</accession>
<keyword evidence="3" id="KW-1185">Reference proteome</keyword>
<organism evidence="2 3">
    <name type="scientific">Dermatophagoides pteronyssinus</name>
    <name type="common">European house dust mite</name>
    <dbReference type="NCBI Taxonomy" id="6956"/>
    <lineage>
        <taxon>Eukaryota</taxon>
        <taxon>Metazoa</taxon>
        <taxon>Ecdysozoa</taxon>
        <taxon>Arthropoda</taxon>
        <taxon>Chelicerata</taxon>
        <taxon>Arachnida</taxon>
        <taxon>Acari</taxon>
        <taxon>Acariformes</taxon>
        <taxon>Sarcoptiformes</taxon>
        <taxon>Astigmata</taxon>
        <taxon>Psoroptidia</taxon>
        <taxon>Analgoidea</taxon>
        <taxon>Pyroglyphidae</taxon>
        <taxon>Dermatophagoidinae</taxon>
        <taxon>Dermatophagoides</taxon>
    </lineage>
</organism>
<dbReference type="EMBL" id="NJHN03000054">
    <property type="protein sequence ID" value="KAH9419884.1"/>
    <property type="molecule type" value="Genomic_DNA"/>
</dbReference>
<keyword evidence="1" id="KW-0812">Transmembrane</keyword>
<evidence type="ECO:0000256" key="1">
    <source>
        <dbReference type="SAM" id="Phobius"/>
    </source>
</evidence>
<dbReference type="Proteomes" id="UP000887458">
    <property type="component" value="Unassembled WGS sequence"/>
</dbReference>
<reference evidence="2 3" key="1">
    <citation type="journal article" date="2018" name="J. Allergy Clin. Immunol.">
        <title>High-quality assembly of Dermatophagoides pteronyssinus genome and transcriptome reveals a wide range of novel allergens.</title>
        <authorList>
            <person name="Liu X.Y."/>
            <person name="Yang K.Y."/>
            <person name="Wang M.Q."/>
            <person name="Kwok J.S."/>
            <person name="Zeng X."/>
            <person name="Yang Z."/>
            <person name="Xiao X.J."/>
            <person name="Lau C.P."/>
            <person name="Li Y."/>
            <person name="Huang Z.M."/>
            <person name="Ba J.G."/>
            <person name="Yim A.K."/>
            <person name="Ouyang C.Y."/>
            <person name="Ngai S.M."/>
            <person name="Chan T.F."/>
            <person name="Leung E.L."/>
            <person name="Liu L."/>
            <person name="Liu Z.G."/>
            <person name="Tsui S.K."/>
        </authorList>
    </citation>
    <scope>NUCLEOTIDE SEQUENCE [LARGE SCALE GENOMIC DNA]</scope>
    <source>
        <strain evidence="2">Derp</strain>
    </source>
</reference>
<feature type="transmembrane region" description="Helical" evidence="1">
    <location>
        <begin position="53"/>
        <end position="71"/>
    </location>
</feature>
<reference evidence="2 3" key="2">
    <citation type="journal article" date="2022" name="Mol. Biol. Evol.">
        <title>Comparative Genomics Reveals Insights into the Divergent Evolution of Astigmatic Mites and Household Pest Adaptations.</title>
        <authorList>
            <person name="Xiong Q."/>
            <person name="Wan A.T."/>
            <person name="Liu X."/>
            <person name="Fung C.S."/>
            <person name="Xiao X."/>
            <person name="Malainual N."/>
            <person name="Hou J."/>
            <person name="Wang L."/>
            <person name="Wang M."/>
            <person name="Yang K.Y."/>
            <person name="Cui Y."/>
            <person name="Leung E.L."/>
            <person name="Nong W."/>
            <person name="Shin S.K."/>
            <person name="Au S.W."/>
            <person name="Jeong K.Y."/>
            <person name="Chew F.T."/>
            <person name="Hui J.H."/>
            <person name="Leung T.F."/>
            <person name="Tungtrongchitr A."/>
            <person name="Zhong N."/>
            <person name="Liu Z."/>
            <person name="Tsui S.K."/>
        </authorList>
    </citation>
    <scope>NUCLEOTIDE SEQUENCE [LARGE SCALE GENOMIC DNA]</scope>
    <source>
        <strain evidence="2">Derp</strain>
    </source>
</reference>
<proteinExistence type="predicted"/>
<protein>
    <recommendedName>
        <fullName evidence="4">Gustatory receptor</fullName>
    </recommendedName>
</protein>
<name>A0ABQ8JBC9_DERPT</name>
<evidence type="ECO:0008006" key="4">
    <source>
        <dbReference type="Google" id="ProtNLM"/>
    </source>
</evidence>
<evidence type="ECO:0000313" key="3">
    <source>
        <dbReference type="Proteomes" id="UP000887458"/>
    </source>
</evidence>
<sequence>MAFVRYENVNKIKQLAYSYWRLTVIRMNYSPSDYRNHCISWNFQTFYRTIWRLLNAWSVIVAMIVTLFSLINEDFLFNLNDLQRVTNINRIDLLAYESIILCLINENLWFCLCKRVLNYHSSFDDILSGLRTYSERRLSKKYSKLLCHYFTIWNTIFMSLIDFLTLIIIITIPMSTYVSFKLYQNGQINMIKFILFIIIYLLGSSHTNFLVQLLLTIGNFLLFFTKFLELRFLQLVRLMEFVIRQKRILRLKMFIQWHHFQIGYVRCFDELSKFNQTAKTLFFFGEIINKTATIFVCLFYSKQIDMNLFSSSCVLVAIIIFVLMNYVYYRLAKLPSYNRYCYRLILSWFVRIQTFDDRSIKRLGLYRQHRSRFWLKTNFFLQTMMTNHFGFTCGNLFIIDKFKNFELLLVNLPWIMLFYKKICLA</sequence>
<gene>
    <name evidence="2" type="ORF">DERP_001717</name>
</gene>